<accession>A0A0C4YMP1</accession>
<dbReference type="EMBL" id="CP010537">
    <property type="protein sequence ID" value="AJG24303.1"/>
    <property type="molecule type" value="Genomic_DNA"/>
</dbReference>
<feature type="compositionally biased region" description="Basic residues" evidence="1">
    <location>
        <begin position="14"/>
        <end position="23"/>
    </location>
</feature>
<evidence type="ECO:0000256" key="1">
    <source>
        <dbReference type="SAM" id="MobiDB-lite"/>
    </source>
</evidence>
<proteinExistence type="predicted"/>
<evidence type="ECO:0000259" key="2">
    <source>
        <dbReference type="Pfam" id="PF12680"/>
    </source>
</evidence>
<evidence type="ECO:0000313" key="4">
    <source>
        <dbReference type="Proteomes" id="UP000031843"/>
    </source>
</evidence>
<dbReference type="Proteomes" id="UP000031843">
    <property type="component" value="Chromosome secondary"/>
</dbReference>
<name>A0A0C4YMP1_9BURK</name>
<dbReference type="InterPro" id="IPR037401">
    <property type="entry name" value="SnoaL-like"/>
</dbReference>
<sequence>MRAIAALPASQRLAGRRGHPPRRPARACPAVYLMRGIPGAHWPKRFIGSGPTALRFTSLCCSHTPHRSGARITGTIKNIKDIKETRMANPQVTAATLQAFSDAWNRHDIEALMGFMAEDCVFHAVAGSELFGRSFEGRAAVREGFQLAWQAFPDAAWLDGEHFVAGERGVSESTFRGTKADGTRIEARMVDVFTFRDGKIAVKNAYRKDRPPVAAASSGAAN</sequence>
<feature type="region of interest" description="Disordered" evidence="1">
    <location>
        <begin position="1"/>
        <end position="23"/>
    </location>
</feature>
<dbReference type="STRING" id="68895.RR42_s2722"/>
<dbReference type="Pfam" id="PF12680">
    <property type="entry name" value="SnoaL_2"/>
    <property type="match status" value="1"/>
</dbReference>
<organism evidence="3 4">
    <name type="scientific">Cupriavidus basilensis</name>
    <dbReference type="NCBI Taxonomy" id="68895"/>
    <lineage>
        <taxon>Bacteria</taxon>
        <taxon>Pseudomonadati</taxon>
        <taxon>Pseudomonadota</taxon>
        <taxon>Betaproteobacteria</taxon>
        <taxon>Burkholderiales</taxon>
        <taxon>Burkholderiaceae</taxon>
        <taxon>Cupriavidus</taxon>
    </lineage>
</organism>
<evidence type="ECO:0000313" key="3">
    <source>
        <dbReference type="EMBL" id="AJG24303.1"/>
    </source>
</evidence>
<dbReference type="GO" id="GO:0016853">
    <property type="term" value="F:isomerase activity"/>
    <property type="evidence" value="ECO:0007669"/>
    <property type="project" value="UniProtKB-KW"/>
</dbReference>
<dbReference type="Gene3D" id="3.10.450.50">
    <property type="match status" value="1"/>
</dbReference>
<dbReference type="AlphaFoldDB" id="A0A0C4YMP1"/>
<dbReference type="SUPFAM" id="SSF54427">
    <property type="entry name" value="NTF2-like"/>
    <property type="match status" value="1"/>
</dbReference>
<keyword evidence="3" id="KW-0413">Isomerase</keyword>
<reference evidence="3 4" key="1">
    <citation type="journal article" date="2015" name="Genome Announc.">
        <title>Complete Genome Sequence of Cupriavidus basilensis 4G11, Isolated from the Oak Ridge Field Research Center Site.</title>
        <authorList>
            <person name="Ray J."/>
            <person name="Waters R.J."/>
            <person name="Skerker J.M."/>
            <person name="Kuehl J.V."/>
            <person name="Price M.N."/>
            <person name="Huang J."/>
            <person name="Chakraborty R."/>
            <person name="Arkin A.P."/>
            <person name="Deutschbauer A."/>
        </authorList>
    </citation>
    <scope>NUCLEOTIDE SEQUENCE [LARGE SCALE GENOMIC DNA]</scope>
    <source>
        <strain evidence="3">4G11</strain>
    </source>
</reference>
<keyword evidence="4" id="KW-1185">Reference proteome</keyword>
<gene>
    <name evidence="3" type="ORF">RR42_s2722</name>
</gene>
<feature type="domain" description="SnoaL-like" evidence="2">
    <location>
        <begin position="98"/>
        <end position="201"/>
    </location>
</feature>
<dbReference type="KEGG" id="cbw:RR42_s2722"/>
<dbReference type="InterPro" id="IPR032710">
    <property type="entry name" value="NTF2-like_dom_sf"/>
</dbReference>
<protein>
    <submittedName>
        <fullName evidence="3">Ketosteroid isomerase-related protein</fullName>
    </submittedName>
</protein>